<feature type="coiled-coil region" evidence="1">
    <location>
        <begin position="72"/>
        <end position="110"/>
    </location>
</feature>
<dbReference type="AlphaFoldDB" id="A0A0G0Y8K6"/>
<feature type="compositionally biased region" description="Polar residues" evidence="2">
    <location>
        <begin position="39"/>
        <end position="50"/>
    </location>
</feature>
<sequence>MNNPWGDDTGEKMERMATSTVKPIKKAVSDITRDVTDSMGLTQDQSTAGTETPKVVPAGQKQQIKQNDAAKMAQIRQSVANINAQIVEIRKKKEQESRRVEEREKQVKKHEVVEKKKEDSALMKIIKSQKGSKEAAQRASG</sequence>
<name>A0A0G0Y8K6_9BACT</name>
<dbReference type="EMBL" id="LCCN01000003">
    <property type="protein sequence ID" value="KKS33044.1"/>
    <property type="molecule type" value="Genomic_DNA"/>
</dbReference>
<feature type="region of interest" description="Disordered" evidence="2">
    <location>
        <begin position="35"/>
        <end position="61"/>
    </location>
</feature>
<dbReference type="STRING" id="1618356.UU93_C0003G0052"/>
<keyword evidence="1" id="KW-0175">Coiled coil</keyword>
<feature type="region of interest" description="Disordered" evidence="2">
    <location>
        <begin position="1"/>
        <end position="22"/>
    </location>
</feature>
<proteinExistence type="predicted"/>
<gene>
    <name evidence="3" type="ORF">UU93_C0003G0052</name>
</gene>
<accession>A0A0G0Y8K6</accession>
<dbReference type="Proteomes" id="UP000034160">
    <property type="component" value="Unassembled WGS sequence"/>
</dbReference>
<comment type="caution">
    <text evidence="3">The sequence shown here is derived from an EMBL/GenBank/DDBJ whole genome shotgun (WGS) entry which is preliminary data.</text>
</comment>
<protein>
    <submittedName>
        <fullName evidence="3">Uncharacterized protein</fullName>
    </submittedName>
</protein>
<reference evidence="3 4" key="1">
    <citation type="journal article" date="2015" name="Nature">
        <title>rRNA introns, odd ribosomes, and small enigmatic genomes across a large radiation of phyla.</title>
        <authorList>
            <person name="Brown C.T."/>
            <person name="Hug L.A."/>
            <person name="Thomas B.C."/>
            <person name="Sharon I."/>
            <person name="Castelle C.J."/>
            <person name="Singh A."/>
            <person name="Wilkins M.J."/>
            <person name="Williams K.H."/>
            <person name="Banfield J.F."/>
        </authorList>
    </citation>
    <scope>NUCLEOTIDE SEQUENCE [LARGE SCALE GENOMIC DNA]</scope>
</reference>
<evidence type="ECO:0000313" key="3">
    <source>
        <dbReference type="EMBL" id="KKS33044.1"/>
    </source>
</evidence>
<evidence type="ECO:0000256" key="1">
    <source>
        <dbReference type="SAM" id="Coils"/>
    </source>
</evidence>
<evidence type="ECO:0000313" key="4">
    <source>
        <dbReference type="Proteomes" id="UP000034160"/>
    </source>
</evidence>
<evidence type="ECO:0000256" key="2">
    <source>
        <dbReference type="SAM" id="MobiDB-lite"/>
    </source>
</evidence>
<organism evidence="3 4">
    <name type="scientific">Candidatus Amesbacteria bacterium GW2011_GWA2_42_12</name>
    <dbReference type="NCBI Taxonomy" id="1618356"/>
    <lineage>
        <taxon>Bacteria</taxon>
        <taxon>Candidatus Amesiibacteriota</taxon>
    </lineage>
</organism>